<evidence type="ECO:0000259" key="3">
    <source>
        <dbReference type="PROSITE" id="PS51087"/>
    </source>
</evidence>
<dbReference type="PANTHER" id="PTHR47191">
    <property type="entry name" value="OS05G0170800 PROTEIN"/>
    <property type="match status" value="1"/>
</dbReference>
<dbReference type="NCBIfam" id="NF003967">
    <property type="entry name" value="PRK05461.1"/>
    <property type="match status" value="1"/>
</dbReference>
<accession>A0A7T2GLC6</accession>
<gene>
    <name evidence="2 4" type="primary">apaG</name>
    <name evidence="4" type="ORF">IC614_05300</name>
</gene>
<dbReference type="Proteomes" id="UP000594873">
    <property type="component" value="Chromosome"/>
</dbReference>
<dbReference type="SUPFAM" id="SSF110069">
    <property type="entry name" value="ApaG-like"/>
    <property type="match status" value="1"/>
</dbReference>
<dbReference type="AlphaFoldDB" id="A0A7T2GLC6"/>
<protein>
    <recommendedName>
        <fullName evidence="1 2">Protein ApaG</fullName>
    </recommendedName>
</protein>
<evidence type="ECO:0000256" key="2">
    <source>
        <dbReference type="HAMAP-Rule" id="MF_00791"/>
    </source>
</evidence>
<dbReference type="Gene3D" id="2.60.40.1470">
    <property type="entry name" value="ApaG domain"/>
    <property type="match status" value="1"/>
</dbReference>
<evidence type="ECO:0000313" key="4">
    <source>
        <dbReference type="EMBL" id="QPQ55996.1"/>
    </source>
</evidence>
<evidence type="ECO:0000313" key="5">
    <source>
        <dbReference type="Proteomes" id="UP000594873"/>
    </source>
</evidence>
<dbReference type="EMBL" id="CP065592">
    <property type="protein sequence ID" value="QPQ55996.1"/>
    <property type="molecule type" value="Genomic_DNA"/>
</dbReference>
<dbReference type="InterPro" id="IPR007474">
    <property type="entry name" value="ApaG_domain"/>
</dbReference>
<name>A0A7T2GLC6_9SPHN</name>
<dbReference type="HAMAP" id="MF_00791">
    <property type="entry name" value="ApaG"/>
    <property type="match status" value="1"/>
</dbReference>
<dbReference type="Pfam" id="PF04379">
    <property type="entry name" value="DUF525"/>
    <property type="match status" value="1"/>
</dbReference>
<feature type="domain" description="ApaG" evidence="3">
    <location>
        <begin position="8"/>
        <end position="132"/>
    </location>
</feature>
<dbReference type="PANTHER" id="PTHR47191:SF2">
    <property type="entry name" value="OS05G0170800 PROTEIN"/>
    <property type="match status" value="1"/>
</dbReference>
<dbReference type="InterPro" id="IPR023065">
    <property type="entry name" value="Uncharacterised_ApaG"/>
</dbReference>
<keyword evidence="5" id="KW-1185">Reference proteome</keyword>
<organism evidence="4 5">
    <name type="scientific">Allosphingosinicella flava</name>
    <dbReference type="NCBI Taxonomy" id="2771430"/>
    <lineage>
        <taxon>Bacteria</taxon>
        <taxon>Pseudomonadati</taxon>
        <taxon>Pseudomonadota</taxon>
        <taxon>Alphaproteobacteria</taxon>
        <taxon>Sphingomonadales</taxon>
        <taxon>Sphingomonadaceae</taxon>
        <taxon>Allosphingosinicella</taxon>
    </lineage>
</organism>
<proteinExistence type="inferred from homology"/>
<evidence type="ECO:0000256" key="1">
    <source>
        <dbReference type="ARBA" id="ARBA00017693"/>
    </source>
</evidence>
<dbReference type="InterPro" id="IPR036767">
    <property type="entry name" value="ApaG_sf"/>
</dbReference>
<dbReference type="PROSITE" id="PS51087">
    <property type="entry name" value="APAG"/>
    <property type="match status" value="1"/>
</dbReference>
<dbReference type="InterPro" id="IPR050718">
    <property type="entry name" value="ApaG-like"/>
</dbReference>
<dbReference type="KEGG" id="sflv:IC614_05300"/>
<reference evidence="4 5" key="1">
    <citation type="submission" date="2020-11" db="EMBL/GenBank/DDBJ databases">
        <title>Genome seq and assembly of Sphingosinicella sp.</title>
        <authorList>
            <person name="Chhetri G."/>
        </authorList>
    </citation>
    <scope>NUCLEOTIDE SEQUENCE [LARGE SCALE GENOMIC DNA]</scope>
    <source>
        <strain evidence="4 5">UDD2</strain>
    </source>
</reference>
<sequence>MRSLFPHSATTRGVTVLVSVSFLADQSEPAKGRWFWAYHVRIENDGDHAVQLLSREWRISDGDGIVHEVKGDGVVGEQPVIEPGGSFDYVSGCPLGTPNGAMEGRYNMIAADGAVFAAAIPRFPLQTSIVES</sequence>